<dbReference type="EMBL" id="HBUE01145366">
    <property type="protein sequence ID" value="CAG6502665.1"/>
    <property type="molecule type" value="Transcribed_RNA"/>
</dbReference>
<organism evidence="1">
    <name type="scientific">Culex pipiens</name>
    <name type="common">House mosquito</name>
    <dbReference type="NCBI Taxonomy" id="7175"/>
    <lineage>
        <taxon>Eukaryota</taxon>
        <taxon>Metazoa</taxon>
        <taxon>Ecdysozoa</taxon>
        <taxon>Arthropoda</taxon>
        <taxon>Hexapoda</taxon>
        <taxon>Insecta</taxon>
        <taxon>Pterygota</taxon>
        <taxon>Neoptera</taxon>
        <taxon>Endopterygota</taxon>
        <taxon>Diptera</taxon>
        <taxon>Nematocera</taxon>
        <taxon>Culicoidea</taxon>
        <taxon>Culicidae</taxon>
        <taxon>Culicinae</taxon>
        <taxon>Culicini</taxon>
        <taxon>Culex</taxon>
        <taxon>Culex</taxon>
    </lineage>
</organism>
<protein>
    <submittedName>
        <fullName evidence="1">(northern house mosquito) hypothetical protein</fullName>
    </submittedName>
</protein>
<reference evidence="1" key="1">
    <citation type="submission" date="2021-05" db="EMBL/GenBank/DDBJ databases">
        <authorList>
            <person name="Alioto T."/>
            <person name="Alioto T."/>
            <person name="Gomez Garrido J."/>
        </authorList>
    </citation>
    <scope>NUCLEOTIDE SEQUENCE</scope>
</reference>
<evidence type="ECO:0000313" key="1">
    <source>
        <dbReference type="EMBL" id="CAG6553905.1"/>
    </source>
</evidence>
<sequence length="196" mass="21569">MEQGRDDVNEYHFPGVDQHCLRNGGGGLRCAVGRRSGPGWLVATTVVELLFRIEETAVSAKSGQILQHVACEEQRQHRDRLQVSQQGGQVPVDGIWPQSNQAQDAHERPEKLCSSFGGGGGGGGFCFASQLKFTIFGSFSMESFFWFGLCCFRWRVFFGSVCVVFPVGGHVVDVFVPCGARAVIVRERKKSVEKIL</sequence>
<dbReference type="AlphaFoldDB" id="A0A8D8IG07"/>
<name>A0A8D8IG07_CULPI</name>
<dbReference type="EMBL" id="HBUE01250225">
    <property type="protein sequence ID" value="CAG6553905.1"/>
    <property type="molecule type" value="Transcribed_RNA"/>
</dbReference>
<proteinExistence type="predicted"/>
<accession>A0A8D8IG07</accession>